<feature type="domain" description="GspL cytoplasmic actin-ATPase-like" evidence="12">
    <location>
        <begin position="12"/>
        <end position="251"/>
    </location>
</feature>
<feature type="coiled-coil region" evidence="11">
    <location>
        <begin position="283"/>
        <end position="331"/>
    </location>
</feature>
<evidence type="ECO:0000256" key="1">
    <source>
        <dbReference type="ARBA" id="ARBA00004377"/>
    </source>
</evidence>
<organism evidence="14 15">
    <name type="scientific">Beggiatoa leptomitoformis</name>
    <dbReference type="NCBI Taxonomy" id="288004"/>
    <lineage>
        <taxon>Bacteria</taxon>
        <taxon>Pseudomonadati</taxon>
        <taxon>Pseudomonadota</taxon>
        <taxon>Gammaproteobacteria</taxon>
        <taxon>Thiotrichales</taxon>
        <taxon>Thiotrichaceae</taxon>
        <taxon>Beggiatoa</taxon>
    </lineage>
</organism>
<keyword evidence="4" id="KW-1003">Cell membrane</keyword>
<comment type="subcellular location">
    <subcellularLocation>
        <location evidence="1">Cell inner membrane</location>
        <topology evidence="1">Single-pass membrane protein</topology>
    </subcellularLocation>
</comment>
<keyword evidence="6" id="KW-0812">Transmembrane</keyword>
<dbReference type="STRING" id="288004.AL038_15695"/>
<keyword evidence="15" id="KW-1185">Reference proteome</keyword>
<dbReference type="EMBL" id="CP018889">
    <property type="protein sequence ID" value="AUI68754.2"/>
    <property type="molecule type" value="Genomic_DNA"/>
</dbReference>
<name>A0A2N9YE63_9GAMM</name>
<dbReference type="SUPFAM" id="SSF53067">
    <property type="entry name" value="Actin-like ATPase domain"/>
    <property type="match status" value="2"/>
</dbReference>
<dbReference type="GO" id="GO:0015627">
    <property type="term" value="C:type II protein secretion system complex"/>
    <property type="evidence" value="ECO:0007669"/>
    <property type="project" value="InterPro"/>
</dbReference>
<dbReference type="AlphaFoldDB" id="A0A2N9YE63"/>
<dbReference type="InterPro" id="IPR025691">
    <property type="entry name" value="GspL_pp_dom"/>
</dbReference>
<evidence type="ECO:0000256" key="7">
    <source>
        <dbReference type="ARBA" id="ARBA00022927"/>
    </source>
</evidence>
<dbReference type="GO" id="GO:0005886">
    <property type="term" value="C:plasma membrane"/>
    <property type="evidence" value="ECO:0007669"/>
    <property type="project" value="UniProtKB-SubCell"/>
</dbReference>
<evidence type="ECO:0000256" key="6">
    <source>
        <dbReference type="ARBA" id="ARBA00022692"/>
    </source>
</evidence>
<dbReference type="Proteomes" id="UP000234271">
    <property type="component" value="Chromosome"/>
</dbReference>
<dbReference type="NCBIfam" id="TIGR01709">
    <property type="entry name" value="typeII_sec_gspL"/>
    <property type="match status" value="1"/>
</dbReference>
<evidence type="ECO:0000256" key="4">
    <source>
        <dbReference type="ARBA" id="ARBA00022475"/>
    </source>
</evidence>
<reference evidence="15" key="1">
    <citation type="submission" date="2016-12" db="EMBL/GenBank/DDBJ databases">
        <title>Complete Genome Sequence of Beggiatoa leptomitiformis D-401.</title>
        <authorList>
            <person name="Fomenkov A."/>
            <person name="Vincze T."/>
            <person name="Grabovich M."/>
            <person name="Anton B.P."/>
            <person name="Dubinina G."/>
            <person name="Orlova M."/>
            <person name="Belousova E."/>
            <person name="Roberts R.J."/>
        </authorList>
    </citation>
    <scope>NUCLEOTIDE SEQUENCE [LARGE SCALE GENOMIC DNA]</scope>
    <source>
        <strain evidence="15">D-401</strain>
    </source>
</reference>
<dbReference type="Pfam" id="PF05134">
    <property type="entry name" value="T2SSL"/>
    <property type="match status" value="1"/>
</dbReference>
<keyword evidence="5" id="KW-0997">Cell inner membrane</keyword>
<proteinExistence type="inferred from homology"/>
<comment type="function">
    <text evidence="10">Inner membrane component of the type II secretion system required for the energy-dependent secretion of extracellular factors such as proteases and toxins from the periplasm.</text>
</comment>
<feature type="domain" description="GspL periplasmic" evidence="13">
    <location>
        <begin position="257"/>
        <end position="413"/>
    </location>
</feature>
<keyword evidence="7 10" id="KW-0653">Protein transport</keyword>
<dbReference type="GO" id="GO:0009276">
    <property type="term" value="C:Gram-negative-bacterium-type cell wall"/>
    <property type="evidence" value="ECO:0007669"/>
    <property type="project" value="InterPro"/>
</dbReference>
<keyword evidence="3 10" id="KW-0813">Transport</keyword>
<dbReference type="Gene3D" id="3.30.420.370">
    <property type="match status" value="1"/>
</dbReference>
<dbReference type="GO" id="GO:0015628">
    <property type="term" value="P:protein secretion by the type II secretion system"/>
    <property type="evidence" value="ECO:0007669"/>
    <property type="project" value="InterPro"/>
</dbReference>
<evidence type="ECO:0000256" key="8">
    <source>
        <dbReference type="ARBA" id="ARBA00022989"/>
    </source>
</evidence>
<evidence type="ECO:0000313" key="14">
    <source>
        <dbReference type="EMBL" id="AUI68754.2"/>
    </source>
</evidence>
<dbReference type="Pfam" id="PF12693">
    <property type="entry name" value="GspL_C"/>
    <property type="match status" value="1"/>
</dbReference>
<dbReference type="PIRSF" id="PIRSF015761">
    <property type="entry name" value="Protein_L"/>
    <property type="match status" value="1"/>
</dbReference>
<dbReference type="InterPro" id="IPR007812">
    <property type="entry name" value="T2SS_protein-GspL"/>
</dbReference>
<comment type="similarity">
    <text evidence="2 10">Belongs to the GSP L family.</text>
</comment>
<gene>
    <name evidence="14" type="primary">gspL</name>
    <name evidence="14" type="ORF">BLE401_08560</name>
</gene>
<evidence type="ECO:0000256" key="2">
    <source>
        <dbReference type="ARBA" id="ARBA00005318"/>
    </source>
</evidence>
<keyword evidence="11" id="KW-0175">Coiled coil</keyword>
<dbReference type="CDD" id="cd24017">
    <property type="entry name" value="ASKHA_T2SSL_N"/>
    <property type="match status" value="1"/>
</dbReference>
<keyword evidence="9" id="KW-0472">Membrane</keyword>
<evidence type="ECO:0000256" key="3">
    <source>
        <dbReference type="ARBA" id="ARBA00022448"/>
    </source>
</evidence>
<keyword evidence="8" id="KW-1133">Transmembrane helix</keyword>
<evidence type="ECO:0000259" key="12">
    <source>
        <dbReference type="Pfam" id="PF05134"/>
    </source>
</evidence>
<dbReference type="InterPro" id="IPR043129">
    <property type="entry name" value="ATPase_NBD"/>
</dbReference>
<dbReference type="InterPro" id="IPR024230">
    <property type="entry name" value="GspL_cyto_dom"/>
</dbReference>
<evidence type="ECO:0000256" key="11">
    <source>
        <dbReference type="SAM" id="Coils"/>
    </source>
</evidence>
<evidence type="ECO:0000313" key="15">
    <source>
        <dbReference type="Proteomes" id="UP000234271"/>
    </source>
</evidence>
<dbReference type="Gene3D" id="3.30.1360.100">
    <property type="entry name" value="General secretion pathway protein M, EpsM"/>
    <property type="match status" value="1"/>
</dbReference>
<evidence type="ECO:0000259" key="13">
    <source>
        <dbReference type="Pfam" id="PF12693"/>
    </source>
</evidence>
<dbReference type="Gene3D" id="3.30.420.380">
    <property type="match status" value="1"/>
</dbReference>
<evidence type="ECO:0000256" key="5">
    <source>
        <dbReference type="ARBA" id="ARBA00022519"/>
    </source>
</evidence>
<protein>
    <recommendedName>
        <fullName evidence="10">Type II secretion system protein L</fullName>
        <shortName evidence="10">T2SS protein L</shortName>
    </recommendedName>
</protein>
<sequence>MMTGSTYMRYFLLCRLGTDVDALISWVLYDHAGKRIDSANAVSLATLPPPASHVLSVLVPSTACLLTTAHVPTTQRQRLLQAVPYALEELFAEDVEALHFALGERLVSEQVAVAVTTHQKMQQWLALFTERGYKPQTIMPDVLAVPRPENTWGILFYNQVVLVRTGDYSGFGIELETLQTALQLALHQQAAPARLVVYYARVAPPSLTVLRGLGIPIEEQAHTEDSLGWLLQGITQKNKTINLLQGEYRPQDKIQTLWKPWRLTIGLLLVWGVILFIQQIVEYQDLSQQRTALNTEIEALYRQTFPDAKRIVNARVQMEQQLNTLKNQQSNPLKGESYLTTLAQLSPILKQAAGLHLKRLDYRQGRFDLELELANLQALEQIKQSLSQMGFTVELQSASSRDNVVEARLRLQKNPI</sequence>
<evidence type="ECO:0000256" key="10">
    <source>
        <dbReference type="PIRNR" id="PIRNR015761"/>
    </source>
</evidence>
<evidence type="ECO:0000256" key="9">
    <source>
        <dbReference type="ARBA" id="ARBA00023136"/>
    </source>
</evidence>
<accession>A0A2N9YE63</accession>